<dbReference type="NCBIfam" id="NF006006">
    <property type="entry name" value="PRK08137.1"/>
    <property type="match status" value="1"/>
</dbReference>
<dbReference type="RefSeq" id="WP_377375078.1">
    <property type="nucleotide sequence ID" value="NZ_JBHSSW010000003.1"/>
</dbReference>
<organism evidence="3 4">
    <name type="scientific">Ponticaulis profundi</name>
    <dbReference type="NCBI Taxonomy" id="2665222"/>
    <lineage>
        <taxon>Bacteria</taxon>
        <taxon>Pseudomonadati</taxon>
        <taxon>Pseudomonadota</taxon>
        <taxon>Alphaproteobacteria</taxon>
        <taxon>Hyphomonadales</taxon>
        <taxon>Hyphomonadaceae</taxon>
        <taxon>Ponticaulis</taxon>
    </lineage>
</organism>
<dbReference type="InterPro" id="IPR023631">
    <property type="entry name" value="Amidase_dom"/>
</dbReference>
<keyword evidence="3" id="KW-0378">Hydrolase</keyword>
<keyword evidence="1" id="KW-0732">Signal</keyword>
<dbReference type="PANTHER" id="PTHR42678:SF34">
    <property type="entry name" value="OS04G0183300 PROTEIN"/>
    <property type="match status" value="1"/>
</dbReference>
<reference evidence="4" key="1">
    <citation type="journal article" date="2019" name="Int. J. Syst. Evol. Microbiol.">
        <title>The Global Catalogue of Microorganisms (GCM) 10K type strain sequencing project: providing services to taxonomists for standard genome sequencing and annotation.</title>
        <authorList>
            <consortium name="The Broad Institute Genomics Platform"/>
            <consortium name="The Broad Institute Genome Sequencing Center for Infectious Disease"/>
            <person name="Wu L."/>
            <person name="Ma J."/>
        </authorList>
    </citation>
    <scope>NUCLEOTIDE SEQUENCE [LARGE SCALE GENOMIC DNA]</scope>
    <source>
        <strain evidence="4">CGMCC-1.15741</strain>
    </source>
</reference>
<sequence>MSFRCIALSAAAISVIGASGGPSAFAQDVVAAPSEYAPSDWTARTLPELVEALNAGMVTSEALVAAYLLRIEQIDQAGPELQSVLTINPDALDQARDIDARRANGEQIGLLAGVPILLKDNIDTKDPMPTTAGAFALAENYARTDAPLAAGIRAEGGVILGKTNLSQWANFRSLSSVSGWSALGGQVHNPHMLDRTPCGSSSGSGAAIAASLAAASVGTETNGSIICPSNVNGVVGFKPTVGLVPQAGIVPISSSQDTAGPMTKTVRGAAMLLQAMAVESTEEVLSRLSDTALQGTRIGVLRYSVGDNSDIQARFDAALAVLEAEGATLVEIERFDQTIDNYDEKSFGLLLHEFKSTLNAYLAATPYTVKTRTLADLIAFNEAHADKELALFDQSIFKMAEDTKGMDDPGYPALAAAVKAGAGSFGIDRMLREYEVDFLVSPSGPLAPRIDYINGDVWPDWSGAGSLAAKAGYPHLSVPMGEVHGIPIGLSFFGTAGSDADVLAIGYDYEQASGLRPEPGYLPSADARPEILSAVRKSVVGHVEDDPADTPAGSDE</sequence>
<evidence type="ECO:0000259" key="2">
    <source>
        <dbReference type="Pfam" id="PF01425"/>
    </source>
</evidence>
<keyword evidence="4" id="KW-1185">Reference proteome</keyword>
<name>A0ABW1S6T2_9PROT</name>
<feature type="domain" description="Amidase" evidence="2">
    <location>
        <begin position="63"/>
        <end position="503"/>
    </location>
</feature>
<dbReference type="EC" id="3.5.1.4" evidence="3"/>
<dbReference type="Gene3D" id="3.90.1300.10">
    <property type="entry name" value="Amidase signature (AS) domain"/>
    <property type="match status" value="1"/>
</dbReference>
<dbReference type="GO" id="GO:0004040">
    <property type="term" value="F:amidase activity"/>
    <property type="evidence" value="ECO:0007669"/>
    <property type="project" value="UniProtKB-EC"/>
</dbReference>
<gene>
    <name evidence="3" type="ORF">ACFQDM_02640</name>
</gene>
<comment type="caution">
    <text evidence="3">The sequence shown here is derived from an EMBL/GenBank/DDBJ whole genome shotgun (WGS) entry which is preliminary data.</text>
</comment>
<dbReference type="PANTHER" id="PTHR42678">
    <property type="entry name" value="AMIDASE"/>
    <property type="match status" value="1"/>
</dbReference>
<evidence type="ECO:0000256" key="1">
    <source>
        <dbReference type="SAM" id="SignalP"/>
    </source>
</evidence>
<dbReference type="SUPFAM" id="SSF75304">
    <property type="entry name" value="Amidase signature (AS) enzymes"/>
    <property type="match status" value="1"/>
</dbReference>
<feature type="signal peptide" evidence="1">
    <location>
        <begin position="1"/>
        <end position="26"/>
    </location>
</feature>
<accession>A0ABW1S6T2</accession>
<feature type="chain" id="PRO_5045771563" evidence="1">
    <location>
        <begin position="27"/>
        <end position="556"/>
    </location>
</feature>
<evidence type="ECO:0000313" key="4">
    <source>
        <dbReference type="Proteomes" id="UP001596303"/>
    </source>
</evidence>
<proteinExistence type="predicted"/>
<dbReference type="EMBL" id="JBHSSW010000003">
    <property type="protein sequence ID" value="MFC6196954.1"/>
    <property type="molecule type" value="Genomic_DNA"/>
</dbReference>
<evidence type="ECO:0000313" key="3">
    <source>
        <dbReference type="EMBL" id="MFC6196954.1"/>
    </source>
</evidence>
<protein>
    <submittedName>
        <fullName evidence="3">Amidase</fullName>
        <ecNumber evidence="3">3.5.1.4</ecNumber>
    </submittedName>
</protein>
<dbReference type="Proteomes" id="UP001596303">
    <property type="component" value="Unassembled WGS sequence"/>
</dbReference>
<dbReference type="Pfam" id="PF01425">
    <property type="entry name" value="Amidase"/>
    <property type="match status" value="1"/>
</dbReference>
<dbReference type="InterPro" id="IPR036928">
    <property type="entry name" value="AS_sf"/>
</dbReference>